<comment type="caution">
    <text evidence="2">The sequence shown here is derived from an EMBL/GenBank/DDBJ whole genome shotgun (WGS) entry which is preliminary data.</text>
</comment>
<evidence type="ECO:0000313" key="2">
    <source>
        <dbReference type="EMBL" id="CAA7061956.1"/>
    </source>
</evidence>
<organism evidence="2 3">
    <name type="scientific">Microthlaspi erraticum</name>
    <dbReference type="NCBI Taxonomy" id="1685480"/>
    <lineage>
        <taxon>Eukaryota</taxon>
        <taxon>Viridiplantae</taxon>
        <taxon>Streptophyta</taxon>
        <taxon>Embryophyta</taxon>
        <taxon>Tracheophyta</taxon>
        <taxon>Spermatophyta</taxon>
        <taxon>Magnoliopsida</taxon>
        <taxon>eudicotyledons</taxon>
        <taxon>Gunneridae</taxon>
        <taxon>Pentapetalae</taxon>
        <taxon>rosids</taxon>
        <taxon>malvids</taxon>
        <taxon>Brassicales</taxon>
        <taxon>Brassicaceae</taxon>
        <taxon>Coluteocarpeae</taxon>
        <taxon>Microthlaspi</taxon>
    </lineage>
</organism>
<protein>
    <submittedName>
        <fullName evidence="2">Uncharacterized protein</fullName>
    </submittedName>
</protein>
<sequence>METILFVLSIGCVAVLLACFVAVYACCANRGGGGDGDESQKNLVDVEKVCVAALLACFVAVSACCANGCGDDNGDESKKNLVDVEKGEAVTQEQDVSKSRAANTYGTFLAIHRNQQVQVSHPHHHHHHRHHHHHVSR</sequence>
<accession>A0A6D2LPD5</accession>
<evidence type="ECO:0000313" key="3">
    <source>
        <dbReference type="Proteomes" id="UP000467841"/>
    </source>
</evidence>
<proteinExistence type="predicted"/>
<keyword evidence="3" id="KW-1185">Reference proteome</keyword>
<feature type="chain" id="PRO_5025584138" evidence="1">
    <location>
        <begin position="26"/>
        <end position="137"/>
    </location>
</feature>
<name>A0A6D2LPD5_9BRAS</name>
<dbReference type="Proteomes" id="UP000467841">
    <property type="component" value="Unassembled WGS sequence"/>
</dbReference>
<reference evidence="2" key="1">
    <citation type="submission" date="2020-01" db="EMBL/GenBank/DDBJ databases">
        <authorList>
            <person name="Mishra B."/>
        </authorList>
    </citation>
    <scope>NUCLEOTIDE SEQUENCE [LARGE SCALE GENOMIC DNA]</scope>
</reference>
<feature type="signal peptide" evidence="1">
    <location>
        <begin position="1"/>
        <end position="25"/>
    </location>
</feature>
<dbReference type="EMBL" id="CACVBM020001906">
    <property type="protein sequence ID" value="CAA7061956.1"/>
    <property type="molecule type" value="Genomic_DNA"/>
</dbReference>
<keyword evidence="1" id="KW-0732">Signal</keyword>
<evidence type="ECO:0000256" key="1">
    <source>
        <dbReference type="SAM" id="SignalP"/>
    </source>
</evidence>
<gene>
    <name evidence="2" type="ORF">MERR_LOCUS49192</name>
</gene>
<dbReference type="AlphaFoldDB" id="A0A6D2LPD5"/>